<evidence type="ECO:0000256" key="1">
    <source>
        <dbReference type="SAM" id="MobiDB-lite"/>
    </source>
</evidence>
<reference evidence="3" key="5">
    <citation type="submission" date="2015-06" db="UniProtKB">
        <authorList>
            <consortium name="EnsemblFungi"/>
        </authorList>
    </citation>
    <scope>IDENTIFICATION</scope>
    <source>
        <strain evidence="3">ATCC 64411</strain>
    </source>
</reference>
<accession>A0A0C4DWC8</accession>
<dbReference type="SUPFAM" id="SSF75304">
    <property type="entry name" value="Amidase signature (AS) enzymes"/>
    <property type="match status" value="1"/>
</dbReference>
<reference evidence="2" key="1">
    <citation type="submission" date="2010-05" db="EMBL/GenBank/DDBJ databases">
        <title>The Genome Sequence of Magnaporthe poae strain ATCC 64411.</title>
        <authorList>
            <consortium name="The Broad Institute Genome Sequencing Platform"/>
            <consortium name="Broad Institute Genome Sequencing Center for Infectious Disease"/>
            <person name="Ma L.-J."/>
            <person name="Dead R."/>
            <person name="Young S."/>
            <person name="Zeng Q."/>
            <person name="Koehrsen M."/>
            <person name="Alvarado L."/>
            <person name="Berlin A."/>
            <person name="Chapman S.B."/>
            <person name="Chen Z."/>
            <person name="Freedman E."/>
            <person name="Gellesch M."/>
            <person name="Goldberg J."/>
            <person name="Griggs A."/>
            <person name="Gujja S."/>
            <person name="Heilman E.R."/>
            <person name="Heiman D."/>
            <person name="Hepburn T."/>
            <person name="Howarth C."/>
            <person name="Jen D."/>
            <person name="Larson L."/>
            <person name="Mehta T."/>
            <person name="Neiman D."/>
            <person name="Pearson M."/>
            <person name="Roberts A."/>
            <person name="Saif S."/>
            <person name="Shea T."/>
            <person name="Shenoy N."/>
            <person name="Sisk P."/>
            <person name="Stolte C."/>
            <person name="Sykes S."/>
            <person name="Walk T."/>
            <person name="White J."/>
            <person name="Yandava C."/>
            <person name="Haas B."/>
            <person name="Nusbaum C."/>
            <person name="Birren B."/>
        </authorList>
    </citation>
    <scope>NUCLEOTIDE SEQUENCE</scope>
    <source>
        <strain evidence="2">ATCC 64411</strain>
    </source>
</reference>
<evidence type="ECO:0000313" key="4">
    <source>
        <dbReference type="Proteomes" id="UP000011715"/>
    </source>
</evidence>
<name>A0A0C4DWC8_MAGP6</name>
<dbReference type="InterPro" id="IPR036928">
    <property type="entry name" value="AS_sf"/>
</dbReference>
<dbReference type="EnsemblFungi" id="MAPG_04304T0">
    <property type="protein sequence ID" value="MAPG_04304T0"/>
    <property type="gene ID" value="MAPG_04304"/>
</dbReference>
<gene>
    <name evidence="2" type="ORF">MAPG_04304</name>
</gene>
<organism evidence="3 4">
    <name type="scientific">Magnaporthiopsis poae (strain ATCC 64411 / 73-15)</name>
    <name type="common">Kentucky bluegrass fungus</name>
    <name type="synonym">Magnaporthe poae</name>
    <dbReference type="NCBI Taxonomy" id="644358"/>
    <lineage>
        <taxon>Eukaryota</taxon>
        <taxon>Fungi</taxon>
        <taxon>Dikarya</taxon>
        <taxon>Ascomycota</taxon>
        <taxon>Pezizomycotina</taxon>
        <taxon>Sordariomycetes</taxon>
        <taxon>Sordariomycetidae</taxon>
        <taxon>Magnaporthales</taxon>
        <taxon>Magnaporthaceae</taxon>
        <taxon>Magnaporthiopsis</taxon>
    </lineage>
</organism>
<reference evidence="2" key="3">
    <citation type="submission" date="2011-03" db="EMBL/GenBank/DDBJ databases">
        <title>Annotation of Magnaporthe poae ATCC 64411.</title>
        <authorList>
            <person name="Ma L.-J."/>
            <person name="Dead R."/>
            <person name="Young S.K."/>
            <person name="Zeng Q."/>
            <person name="Gargeya S."/>
            <person name="Fitzgerald M."/>
            <person name="Haas B."/>
            <person name="Abouelleil A."/>
            <person name="Alvarado L."/>
            <person name="Arachchi H.M."/>
            <person name="Berlin A."/>
            <person name="Brown A."/>
            <person name="Chapman S.B."/>
            <person name="Chen Z."/>
            <person name="Dunbar C."/>
            <person name="Freedman E."/>
            <person name="Gearin G."/>
            <person name="Gellesch M."/>
            <person name="Goldberg J."/>
            <person name="Griggs A."/>
            <person name="Gujja S."/>
            <person name="Heiman D."/>
            <person name="Howarth C."/>
            <person name="Larson L."/>
            <person name="Lui A."/>
            <person name="MacDonald P.J.P."/>
            <person name="Mehta T."/>
            <person name="Montmayeur A."/>
            <person name="Murphy C."/>
            <person name="Neiman D."/>
            <person name="Pearson M."/>
            <person name="Priest M."/>
            <person name="Roberts A."/>
            <person name="Saif S."/>
            <person name="Shea T."/>
            <person name="Shenoy N."/>
            <person name="Sisk P."/>
            <person name="Stolte C."/>
            <person name="Sykes S."/>
            <person name="Yandava C."/>
            <person name="Wortman J."/>
            <person name="Nusbaum C."/>
            <person name="Birren B."/>
        </authorList>
    </citation>
    <scope>NUCLEOTIDE SEQUENCE</scope>
    <source>
        <strain evidence="2">ATCC 64411</strain>
    </source>
</reference>
<feature type="region of interest" description="Disordered" evidence="1">
    <location>
        <begin position="154"/>
        <end position="176"/>
    </location>
</feature>
<evidence type="ECO:0000313" key="3">
    <source>
        <dbReference type="EnsemblFungi" id="MAPG_04304T0"/>
    </source>
</evidence>
<dbReference type="AlphaFoldDB" id="A0A0C4DWC8"/>
<dbReference type="Proteomes" id="UP000011715">
    <property type="component" value="Unassembled WGS sequence"/>
</dbReference>
<feature type="region of interest" description="Disordered" evidence="1">
    <location>
        <begin position="29"/>
        <end position="57"/>
    </location>
</feature>
<dbReference type="OrthoDB" id="5423360at2759"/>
<protein>
    <recommendedName>
        <fullName evidence="5">Amidase domain-containing protein</fullName>
    </recommendedName>
</protein>
<reference evidence="3" key="4">
    <citation type="journal article" date="2015" name="G3 (Bethesda)">
        <title>Genome sequences of three phytopathogenic species of the Magnaporthaceae family of fungi.</title>
        <authorList>
            <person name="Okagaki L.H."/>
            <person name="Nunes C.C."/>
            <person name="Sailsbery J."/>
            <person name="Clay B."/>
            <person name="Brown D."/>
            <person name="John T."/>
            <person name="Oh Y."/>
            <person name="Young N."/>
            <person name="Fitzgerald M."/>
            <person name="Haas B.J."/>
            <person name="Zeng Q."/>
            <person name="Young S."/>
            <person name="Adiconis X."/>
            <person name="Fan L."/>
            <person name="Levin J.Z."/>
            <person name="Mitchell T.K."/>
            <person name="Okubara P.A."/>
            <person name="Farman M.L."/>
            <person name="Kohn L.M."/>
            <person name="Birren B."/>
            <person name="Ma L.-J."/>
            <person name="Dean R.A."/>
        </authorList>
    </citation>
    <scope>NUCLEOTIDE SEQUENCE</scope>
    <source>
        <strain evidence="3">ATCC 64411 / 73-15</strain>
    </source>
</reference>
<keyword evidence="4" id="KW-1185">Reference proteome</keyword>
<sequence length="176" mass="18531">MSGLRFAVKDVVNVVGLIYGLRQRSLDSDVPPTHTNGTAGVSSRGCRRGTDDEMPGNLRGDGFQKPSSYSPGSGAALAAYPWLNPAIETGTDGSVRRPAGVHGISGLRSSLADTTLRITATRPEDAPADTEEATKHIHSRILYVDLHNNSSGSSPGIIGQAMRSRSPSSSRFSVQV</sequence>
<dbReference type="EMBL" id="GL876968">
    <property type="protein sequence ID" value="KLU85276.1"/>
    <property type="molecule type" value="Genomic_DNA"/>
</dbReference>
<proteinExistence type="predicted"/>
<dbReference type="VEuPathDB" id="FungiDB:MAPG_04304"/>
<evidence type="ECO:0000313" key="2">
    <source>
        <dbReference type="EMBL" id="KLU85276.1"/>
    </source>
</evidence>
<evidence type="ECO:0008006" key="5">
    <source>
        <dbReference type="Google" id="ProtNLM"/>
    </source>
</evidence>
<dbReference type="EMBL" id="ADBL01001019">
    <property type="status" value="NOT_ANNOTATED_CDS"/>
    <property type="molecule type" value="Genomic_DNA"/>
</dbReference>
<reference evidence="4" key="2">
    <citation type="submission" date="2010-05" db="EMBL/GenBank/DDBJ databases">
        <title>The genome sequence of Magnaporthe poae strain ATCC 64411.</title>
        <authorList>
            <person name="Ma L.-J."/>
            <person name="Dead R."/>
            <person name="Young S."/>
            <person name="Zeng Q."/>
            <person name="Koehrsen M."/>
            <person name="Alvarado L."/>
            <person name="Berlin A."/>
            <person name="Chapman S.B."/>
            <person name="Chen Z."/>
            <person name="Freedman E."/>
            <person name="Gellesch M."/>
            <person name="Goldberg J."/>
            <person name="Griggs A."/>
            <person name="Gujja S."/>
            <person name="Heilman E.R."/>
            <person name="Heiman D."/>
            <person name="Hepburn T."/>
            <person name="Howarth C."/>
            <person name="Jen D."/>
            <person name="Larson L."/>
            <person name="Mehta T."/>
            <person name="Neiman D."/>
            <person name="Pearson M."/>
            <person name="Roberts A."/>
            <person name="Saif S."/>
            <person name="Shea T."/>
            <person name="Shenoy N."/>
            <person name="Sisk P."/>
            <person name="Stolte C."/>
            <person name="Sykes S."/>
            <person name="Walk T."/>
            <person name="White J."/>
            <person name="Yandava C."/>
            <person name="Haas B."/>
            <person name="Nusbaum C."/>
            <person name="Birren B."/>
        </authorList>
    </citation>
    <scope>NUCLEOTIDE SEQUENCE [LARGE SCALE GENOMIC DNA]</scope>
    <source>
        <strain evidence="4">ATCC 64411 / 73-15</strain>
    </source>
</reference>
<dbReference type="eggNOG" id="KOG1211">
    <property type="taxonomic scope" value="Eukaryota"/>
</dbReference>
<dbReference type="STRING" id="644358.A0A0C4DWC8"/>